<keyword evidence="5" id="KW-0653">Protein transport</keyword>
<keyword evidence="2 9" id="KW-0812">Transmembrane</keyword>
<evidence type="ECO:0000256" key="5">
    <source>
        <dbReference type="ARBA" id="ARBA00022927"/>
    </source>
</evidence>
<dbReference type="GO" id="GO:0140359">
    <property type="term" value="F:ABC-type transporter activity"/>
    <property type="evidence" value="ECO:0007669"/>
    <property type="project" value="InterPro"/>
</dbReference>
<dbReference type="PROSITE" id="PS50929">
    <property type="entry name" value="ABC_TM1F"/>
    <property type="match status" value="1"/>
</dbReference>
<sequence length="834" mass="96414">MLMNYITQSQKNEWIMPVKSDQQLKYNDCGISVIKSIFNYYHVNIDRDYIAATVPLDANGAWLQDIKSFFEQHCFKADYNFLDLNALKFNTKKIEAFLPCILPVKNARGLHYVVIYGTEEKKLLVLDPAEANRMKWSVAEFMQRAYTNTAYYDKLSSKEVLQQLIKDELDLYDLQPNSITQQDETIVANKLTYFSYLKENFGFASKDAEVSFLKDLLYNLQLNTLPNEFKSLQAADDKISVRTPVVLTVKLIDNKTYKQQFTSKKASENNNAYIQLFREMKQHKKLWYIYIFAALFAAFMTQMLVFSSQLLIDNILPSYDTSLVILFAVGLGLFKLFELTIRVYKSFISIQLSNIFDSHFLTSFVRKLNSYPIRYIHAFNRGDLTERMKDSLMLKTFFTRFFTSILTDSIISVYSLIILFIINWQISLIILAIIILFIIWFKVITPRIRENEKRRFMQKSGLFSNVLENIDGLQVIKSFNIEYLFQQRMQPAIAGMMKVQKKVRYISLLNSSVIDLLIIIASVLILAFLSVSSVNNQSVSVGQIITFIALSGRIFNSLTSIMDENLDLQENEIILKRYLDFDATKADVNNEINMEQEDKIKDFRLKNIQFKNVGFEYVPQKPVLKNFNLRITDGEKIRLEGSNGAGKSTFCKILSMLYTPTAGNVYINNEKAIFYNQAALRKKILLISNDDILFNDTLSFNIKFNRSVDVLKILMLSRQIGFHDFISKNAEGFDYVITEGGRNLSTGQRKKVLLLRALLSDAELIIIDEVLSGIDKESKEKIEAFINQDSTRAFIIISHEPVDNIRFDKAIMLTNGSVVENIYITNKRFMKNDH</sequence>
<dbReference type="GO" id="GO:0015031">
    <property type="term" value="P:protein transport"/>
    <property type="evidence" value="ECO:0007669"/>
    <property type="project" value="UniProtKB-KW"/>
</dbReference>
<name>A0A4U3LD96_9BACT</name>
<evidence type="ECO:0000256" key="6">
    <source>
        <dbReference type="ARBA" id="ARBA00022989"/>
    </source>
</evidence>
<evidence type="ECO:0000259" key="12">
    <source>
        <dbReference type="PROSITE" id="PS50990"/>
    </source>
</evidence>
<feature type="transmembrane region" description="Helical" evidence="9">
    <location>
        <begin position="287"/>
        <end position="312"/>
    </location>
</feature>
<organism evidence="13 14">
    <name type="scientific">Ilyomonas limi</name>
    <dbReference type="NCBI Taxonomy" id="2575867"/>
    <lineage>
        <taxon>Bacteria</taxon>
        <taxon>Pseudomonadati</taxon>
        <taxon>Bacteroidota</taxon>
        <taxon>Chitinophagia</taxon>
        <taxon>Chitinophagales</taxon>
        <taxon>Chitinophagaceae</taxon>
        <taxon>Ilyomonas</taxon>
    </lineage>
</organism>
<dbReference type="PANTHER" id="PTHR24221">
    <property type="entry name" value="ATP-BINDING CASSETTE SUB-FAMILY B"/>
    <property type="match status" value="1"/>
</dbReference>
<dbReference type="SMART" id="SM00382">
    <property type="entry name" value="AAA"/>
    <property type="match status" value="1"/>
</dbReference>
<evidence type="ECO:0000259" key="10">
    <source>
        <dbReference type="PROSITE" id="PS50893"/>
    </source>
</evidence>
<evidence type="ECO:0000259" key="11">
    <source>
        <dbReference type="PROSITE" id="PS50929"/>
    </source>
</evidence>
<dbReference type="PROSITE" id="PS50893">
    <property type="entry name" value="ABC_TRANSPORTER_2"/>
    <property type="match status" value="1"/>
</dbReference>
<accession>A0A4U3LD96</accession>
<proteinExistence type="predicted"/>
<feature type="domain" description="Peptidase C39" evidence="12">
    <location>
        <begin position="23"/>
        <end position="152"/>
    </location>
</feature>
<evidence type="ECO:0000313" key="13">
    <source>
        <dbReference type="EMBL" id="TKK71887.1"/>
    </source>
</evidence>
<dbReference type="Pfam" id="PF03412">
    <property type="entry name" value="Peptidase_C39"/>
    <property type="match status" value="1"/>
</dbReference>
<dbReference type="InterPro" id="IPR011527">
    <property type="entry name" value="ABC1_TM_dom"/>
</dbReference>
<feature type="domain" description="ABC transmembrane type-1" evidence="11">
    <location>
        <begin position="289"/>
        <end position="570"/>
    </location>
</feature>
<evidence type="ECO:0000313" key="14">
    <source>
        <dbReference type="Proteomes" id="UP000305848"/>
    </source>
</evidence>
<gene>
    <name evidence="13" type="ORF">FC093_02395</name>
</gene>
<dbReference type="GO" id="GO:0034040">
    <property type="term" value="F:ATPase-coupled lipid transmembrane transporter activity"/>
    <property type="evidence" value="ECO:0007669"/>
    <property type="project" value="TreeGrafter"/>
</dbReference>
<keyword evidence="6 9" id="KW-1133">Transmembrane helix</keyword>
<dbReference type="GO" id="GO:0043213">
    <property type="term" value="P:bacteriocin transport"/>
    <property type="evidence" value="ECO:0007669"/>
    <property type="project" value="UniProtKB-KW"/>
</dbReference>
<dbReference type="AlphaFoldDB" id="A0A4U3LD96"/>
<dbReference type="GO" id="GO:0005524">
    <property type="term" value="F:ATP binding"/>
    <property type="evidence" value="ECO:0007669"/>
    <property type="project" value="UniProtKB-KW"/>
</dbReference>
<dbReference type="InterPro" id="IPR036640">
    <property type="entry name" value="ABC1_TM_sf"/>
</dbReference>
<comment type="caution">
    <text evidence="13">The sequence shown here is derived from an EMBL/GenBank/DDBJ whole genome shotgun (WGS) entry which is preliminary data.</text>
</comment>
<evidence type="ECO:0000256" key="8">
    <source>
        <dbReference type="ARBA" id="ARBA00043264"/>
    </source>
</evidence>
<evidence type="ECO:0000256" key="7">
    <source>
        <dbReference type="ARBA" id="ARBA00023136"/>
    </source>
</evidence>
<dbReference type="GO" id="GO:0005886">
    <property type="term" value="C:plasma membrane"/>
    <property type="evidence" value="ECO:0007669"/>
    <property type="project" value="UniProtKB-SubCell"/>
</dbReference>
<dbReference type="InterPro" id="IPR027417">
    <property type="entry name" value="P-loop_NTPase"/>
</dbReference>
<protein>
    <submittedName>
        <fullName evidence="13">ATP-binding cassette domain-containing protein</fullName>
    </submittedName>
</protein>
<keyword evidence="3" id="KW-0547">Nucleotide-binding</keyword>
<dbReference type="InterPro" id="IPR005074">
    <property type="entry name" value="Peptidase_C39"/>
</dbReference>
<dbReference type="InterPro" id="IPR003593">
    <property type="entry name" value="AAA+_ATPase"/>
</dbReference>
<comment type="subcellular location">
    <subcellularLocation>
        <location evidence="1">Cell membrane</location>
        <topology evidence="1">Multi-pass membrane protein</topology>
    </subcellularLocation>
</comment>
<dbReference type="Proteomes" id="UP000305848">
    <property type="component" value="Unassembled WGS sequence"/>
</dbReference>
<feature type="transmembrane region" description="Helical" evidence="9">
    <location>
        <begin position="505"/>
        <end position="529"/>
    </location>
</feature>
<reference evidence="13 14" key="1">
    <citation type="submission" date="2019-05" db="EMBL/GenBank/DDBJ databases">
        <title>Panacibacter sp. strain 17mud1-8 Genome sequencing and assembly.</title>
        <authorList>
            <person name="Chhetri G."/>
        </authorList>
    </citation>
    <scope>NUCLEOTIDE SEQUENCE [LARGE SCALE GENOMIC DNA]</scope>
    <source>
        <strain evidence="13 14">17mud1-8</strain>
    </source>
</reference>
<dbReference type="SUPFAM" id="SSF52540">
    <property type="entry name" value="P-loop containing nucleoside triphosphate hydrolases"/>
    <property type="match status" value="1"/>
</dbReference>
<dbReference type="InterPro" id="IPR003439">
    <property type="entry name" value="ABC_transporter-like_ATP-bd"/>
</dbReference>
<dbReference type="Gene3D" id="1.20.1560.10">
    <property type="entry name" value="ABC transporter type 1, transmembrane domain"/>
    <property type="match status" value="1"/>
</dbReference>
<dbReference type="GO" id="GO:0008233">
    <property type="term" value="F:peptidase activity"/>
    <property type="evidence" value="ECO:0007669"/>
    <property type="project" value="InterPro"/>
</dbReference>
<evidence type="ECO:0000256" key="3">
    <source>
        <dbReference type="ARBA" id="ARBA00022741"/>
    </source>
</evidence>
<dbReference type="GO" id="GO:0006508">
    <property type="term" value="P:proteolysis"/>
    <property type="evidence" value="ECO:0007669"/>
    <property type="project" value="InterPro"/>
</dbReference>
<dbReference type="OrthoDB" id="846150at2"/>
<keyword evidence="5" id="KW-0813">Transport</keyword>
<evidence type="ECO:0000256" key="2">
    <source>
        <dbReference type="ARBA" id="ARBA00022692"/>
    </source>
</evidence>
<dbReference type="EMBL" id="SZQL01000001">
    <property type="protein sequence ID" value="TKK71887.1"/>
    <property type="molecule type" value="Genomic_DNA"/>
</dbReference>
<feature type="transmembrane region" description="Helical" evidence="9">
    <location>
        <begin position="318"/>
        <end position="337"/>
    </location>
</feature>
<dbReference type="InterPro" id="IPR039421">
    <property type="entry name" value="Type_1_exporter"/>
</dbReference>
<feature type="transmembrane region" description="Helical" evidence="9">
    <location>
        <begin position="428"/>
        <end position="445"/>
    </location>
</feature>
<dbReference type="GO" id="GO:0016887">
    <property type="term" value="F:ATP hydrolysis activity"/>
    <property type="evidence" value="ECO:0007669"/>
    <property type="project" value="InterPro"/>
</dbReference>
<keyword evidence="14" id="KW-1185">Reference proteome</keyword>
<dbReference type="Gene3D" id="3.40.50.300">
    <property type="entry name" value="P-loop containing nucleotide triphosphate hydrolases"/>
    <property type="match status" value="1"/>
</dbReference>
<keyword evidence="8" id="KW-0080">Bacteriocin transport</keyword>
<keyword evidence="7 9" id="KW-0472">Membrane</keyword>
<dbReference type="SUPFAM" id="SSF90123">
    <property type="entry name" value="ABC transporter transmembrane region"/>
    <property type="match status" value="1"/>
</dbReference>
<dbReference type="Pfam" id="PF00664">
    <property type="entry name" value="ABC_membrane"/>
    <property type="match status" value="1"/>
</dbReference>
<dbReference type="Pfam" id="PF00005">
    <property type="entry name" value="ABC_tran"/>
    <property type="match status" value="1"/>
</dbReference>
<evidence type="ECO:0000256" key="1">
    <source>
        <dbReference type="ARBA" id="ARBA00004651"/>
    </source>
</evidence>
<dbReference type="PANTHER" id="PTHR24221:SF654">
    <property type="entry name" value="ATP-BINDING CASSETTE SUB-FAMILY B MEMBER 6"/>
    <property type="match status" value="1"/>
</dbReference>
<evidence type="ECO:0000256" key="4">
    <source>
        <dbReference type="ARBA" id="ARBA00022840"/>
    </source>
</evidence>
<keyword evidence="4 13" id="KW-0067">ATP-binding</keyword>
<dbReference type="Gene3D" id="3.90.70.10">
    <property type="entry name" value="Cysteine proteinases"/>
    <property type="match status" value="1"/>
</dbReference>
<feature type="domain" description="ABC transporter" evidence="10">
    <location>
        <begin position="608"/>
        <end position="832"/>
    </location>
</feature>
<feature type="transmembrane region" description="Helical" evidence="9">
    <location>
        <begin position="397"/>
        <end position="422"/>
    </location>
</feature>
<evidence type="ECO:0000256" key="9">
    <source>
        <dbReference type="SAM" id="Phobius"/>
    </source>
</evidence>
<dbReference type="PROSITE" id="PS50990">
    <property type="entry name" value="PEPTIDASE_C39"/>
    <property type="match status" value="1"/>
</dbReference>